<sequence length="150" mass="17256">MGRKSNKKKKKRSQKHEAFQKKQTNITMQQDSSFHTYNLLRSIAIIIYVIICVFSIGGFILLDIQPRFLKNTLISIFMIITVCIYGLAFYKIWPKHERKDEWEKRRKEQRKRQSSYASSSSSGMIDYSDSDCSSSSDGGGAIVVAETRGE</sequence>
<dbReference type="EMBL" id="NVOR01000133">
    <property type="protein sequence ID" value="PED80119.1"/>
    <property type="molecule type" value="Genomic_DNA"/>
</dbReference>
<reference evidence="3 4" key="1">
    <citation type="submission" date="2017-09" db="EMBL/GenBank/DDBJ databases">
        <title>Large-scale bioinformatics analysis of Bacillus genomes uncovers conserved roles of natural products in bacterial physiology.</title>
        <authorList>
            <consortium name="Agbiome Team Llc"/>
            <person name="Bleich R.M."/>
            <person name="Grubbs K.J."/>
            <person name="Santa Maria K.C."/>
            <person name="Allen S.E."/>
            <person name="Farag S."/>
            <person name="Shank E.A."/>
            <person name="Bowers A."/>
        </authorList>
    </citation>
    <scope>NUCLEOTIDE SEQUENCE [LARGE SCALE GENOMIC DNA]</scope>
    <source>
        <strain evidence="3 4">AFS092012</strain>
    </source>
</reference>
<keyword evidence="2" id="KW-0812">Transmembrane</keyword>
<keyword evidence="2" id="KW-0472">Membrane</keyword>
<evidence type="ECO:0000256" key="2">
    <source>
        <dbReference type="SAM" id="Phobius"/>
    </source>
</evidence>
<accession>A0AA91V8B6</accession>
<feature type="transmembrane region" description="Helical" evidence="2">
    <location>
        <begin position="68"/>
        <end position="90"/>
    </location>
</feature>
<dbReference type="AlphaFoldDB" id="A0AA91V8B6"/>
<protein>
    <submittedName>
        <fullName evidence="3">Uncharacterized protein</fullName>
    </submittedName>
</protein>
<dbReference type="Proteomes" id="UP000221020">
    <property type="component" value="Unassembled WGS sequence"/>
</dbReference>
<proteinExistence type="predicted"/>
<feature type="region of interest" description="Disordered" evidence="1">
    <location>
        <begin position="1"/>
        <end position="23"/>
    </location>
</feature>
<keyword evidence="2" id="KW-1133">Transmembrane helix</keyword>
<feature type="compositionally biased region" description="Basic residues" evidence="1">
    <location>
        <begin position="1"/>
        <end position="14"/>
    </location>
</feature>
<feature type="transmembrane region" description="Helical" evidence="2">
    <location>
        <begin position="39"/>
        <end position="62"/>
    </location>
</feature>
<evidence type="ECO:0000313" key="4">
    <source>
        <dbReference type="Proteomes" id="UP000221020"/>
    </source>
</evidence>
<name>A0AA91V8B6_9BACI</name>
<feature type="compositionally biased region" description="Low complexity" evidence="1">
    <location>
        <begin position="114"/>
        <end position="136"/>
    </location>
</feature>
<feature type="region of interest" description="Disordered" evidence="1">
    <location>
        <begin position="99"/>
        <end position="140"/>
    </location>
</feature>
<organism evidence="3 4">
    <name type="scientific">Bacillus pseudomycoides</name>
    <dbReference type="NCBI Taxonomy" id="64104"/>
    <lineage>
        <taxon>Bacteria</taxon>
        <taxon>Bacillati</taxon>
        <taxon>Bacillota</taxon>
        <taxon>Bacilli</taxon>
        <taxon>Bacillales</taxon>
        <taxon>Bacillaceae</taxon>
        <taxon>Bacillus</taxon>
        <taxon>Bacillus cereus group</taxon>
    </lineage>
</organism>
<evidence type="ECO:0000313" key="3">
    <source>
        <dbReference type="EMBL" id="PED80119.1"/>
    </source>
</evidence>
<comment type="caution">
    <text evidence="3">The sequence shown here is derived from an EMBL/GenBank/DDBJ whole genome shotgun (WGS) entry which is preliminary data.</text>
</comment>
<dbReference type="RefSeq" id="WP_097898421.1">
    <property type="nucleotide sequence ID" value="NZ_NVOR01000133.1"/>
</dbReference>
<evidence type="ECO:0000256" key="1">
    <source>
        <dbReference type="SAM" id="MobiDB-lite"/>
    </source>
</evidence>
<gene>
    <name evidence="3" type="ORF">CON65_24410</name>
</gene>